<feature type="domain" description="CUB" evidence="5">
    <location>
        <begin position="286"/>
        <end position="403"/>
    </location>
</feature>
<keyword evidence="4" id="KW-0732">Signal</keyword>
<dbReference type="EMBL" id="JBEHCU010014317">
    <property type="protein sequence ID" value="KAL1373490.1"/>
    <property type="molecule type" value="Genomic_DNA"/>
</dbReference>
<keyword evidence="7" id="KW-1185">Reference proteome</keyword>
<dbReference type="InterPro" id="IPR035914">
    <property type="entry name" value="Sperma_CUB_dom_sf"/>
</dbReference>
<evidence type="ECO:0000256" key="4">
    <source>
        <dbReference type="SAM" id="SignalP"/>
    </source>
</evidence>
<feature type="compositionally biased region" description="Low complexity" evidence="3">
    <location>
        <begin position="119"/>
        <end position="133"/>
    </location>
</feature>
<evidence type="ECO:0000256" key="2">
    <source>
        <dbReference type="PROSITE-ProRule" id="PRU00059"/>
    </source>
</evidence>
<reference evidence="6 7" key="1">
    <citation type="submission" date="2024-05" db="EMBL/GenBank/DDBJ databases">
        <title>Culex pipiens pipiens assembly and annotation.</title>
        <authorList>
            <person name="Alout H."/>
            <person name="Durand T."/>
        </authorList>
    </citation>
    <scope>NUCLEOTIDE SEQUENCE [LARGE SCALE GENOMIC DNA]</scope>
    <source>
        <strain evidence="6">HA-2024</strain>
        <tissue evidence="6">Whole body</tissue>
    </source>
</reference>
<comment type="caution">
    <text evidence="2">Lacks conserved residue(s) required for the propagation of feature annotation.</text>
</comment>
<evidence type="ECO:0000313" key="7">
    <source>
        <dbReference type="Proteomes" id="UP001562425"/>
    </source>
</evidence>
<accession>A0ABD1CAT9</accession>
<keyword evidence="1" id="KW-1015">Disulfide bond</keyword>
<evidence type="ECO:0000259" key="5">
    <source>
        <dbReference type="PROSITE" id="PS01180"/>
    </source>
</evidence>
<evidence type="ECO:0000256" key="1">
    <source>
        <dbReference type="ARBA" id="ARBA00023157"/>
    </source>
</evidence>
<proteinExistence type="predicted"/>
<evidence type="ECO:0000313" key="6">
    <source>
        <dbReference type="EMBL" id="KAL1373490.1"/>
    </source>
</evidence>
<sequence length="566" mass="62624">MGKWLPLVGLGFAVLAVGLAKDGRFLQENEIGGADPEDGDGDGDREELLARELIGNQVELLVNRSGVDVAELIRANNGGPLLQNIPSERLRLRDIIGRSQLQYIDYKVEYGLRYDPKLAARQSQPPRSQPSASYGANSIDDSDIKADSSIPLVVVSGGGNRTWFAVKDNVTTFASSPVQNVMRPPTRVEQTLDLLGERLKKLLLNSFVPNSTESRVIEKLKSPLTLFSLFNVVNFENAPCVARQGNLGSPLQGICYHEVQCSQLGGVPMDVCAGGFGVCCVFQLGCNDQTAQNISYFQSPGYPTAVRTKLTCSLTVALRWNTRQVLLELIFFEMGPPREGNCLEDQLIVTVQNTHRQYPILCGINSGQHLYLQVDREYSHFLYLTAVSNSDEPKAFNIRIIQLAELQAPEGCLQYFTGVNGYIKSFNYDDHSVLVTRREPGYLNNLNYAICIRRTPNFCSTTFSNVNEYGEENAFQLVNFDEDGASLTRPNTAGVEIYNCPDDFVALNYLRLCGERLNDGATSEDYGQNAPVVDDSGGPIVVPFRSNEELVGRGFKLMYKQEICQS</sequence>
<dbReference type="AlphaFoldDB" id="A0ABD1CAT9"/>
<dbReference type="PANTHER" id="PTHR33236:SF11">
    <property type="entry name" value="CUB DOMAIN-CONTAINING PROTEIN"/>
    <property type="match status" value="1"/>
</dbReference>
<name>A0ABD1CAT9_CULPP</name>
<dbReference type="InterPro" id="IPR000859">
    <property type="entry name" value="CUB_dom"/>
</dbReference>
<dbReference type="InterPro" id="IPR058698">
    <property type="entry name" value="CUB_metazoa"/>
</dbReference>
<dbReference type="Gene3D" id="2.60.120.290">
    <property type="entry name" value="Spermadhesin, CUB domain"/>
    <property type="match status" value="1"/>
</dbReference>
<gene>
    <name evidence="6" type="ORF">pipiens_005164</name>
</gene>
<feature type="signal peptide" evidence="4">
    <location>
        <begin position="1"/>
        <end position="20"/>
    </location>
</feature>
<dbReference type="PROSITE" id="PS01180">
    <property type="entry name" value="CUB"/>
    <property type="match status" value="1"/>
</dbReference>
<dbReference type="Proteomes" id="UP001562425">
    <property type="component" value="Unassembled WGS sequence"/>
</dbReference>
<feature type="chain" id="PRO_5044865752" description="CUB domain-containing protein" evidence="4">
    <location>
        <begin position="21"/>
        <end position="566"/>
    </location>
</feature>
<feature type="region of interest" description="Disordered" evidence="3">
    <location>
        <begin position="119"/>
        <end position="140"/>
    </location>
</feature>
<organism evidence="6 7">
    <name type="scientific">Culex pipiens pipiens</name>
    <name type="common">Northern house mosquito</name>
    <dbReference type="NCBI Taxonomy" id="38569"/>
    <lineage>
        <taxon>Eukaryota</taxon>
        <taxon>Metazoa</taxon>
        <taxon>Ecdysozoa</taxon>
        <taxon>Arthropoda</taxon>
        <taxon>Hexapoda</taxon>
        <taxon>Insecta</taxon>
        <taxon>Pterygota</taxon>
        <taxon>Neoptera</taxon>
        <taxon>Endopterygota</taxon>
        <taxon>Diptera</taxon>
        <taxon>Nematocera</taxon>
        <taxon>Culicoidea</taxon>
        <taxon>Culicidae</taxon>
        <taxon>Culicinae</taxon>
        <taxon>Culicini</taxon>
        <taxon>Culex</taxon>
        <taxon>Culex</taxon>
    </lineage>
</organism>
<dbReference type="Pfam" id="PF26080">
    <property type="entry name" value="CUB_animal"/>
    <property type="match status" value="1"/>
</dbReference>
<comment type="caution">
    <text evidence="6">The sequence shown here is derived from an EMBL/GenBank/DDBJ whole genome shotgun (WGS) entry which is preliminary data.</text>
</comment>
<dbReference type="PANTHER" id="PTHR33236">
    <property type="entry name" value="INTRAFLAGELLAR TRANSPORT PROTEIN 122 FAMILY PROTEIN-RELATED"/>
    <property type="match status" value="1"/>
</dbReference>
<protein>
    <recommendedName>
        <fullName evidence="5">CUB domain-containing protein</fullName>
    </recommendedName>
</protein>
<dbReference type="SUPFAM" id="SSF49854">
    <property type="entry name" value="Spermadhesin, CUB domain"/>
    <property type="match status" value="1"/>
</dbReference>
<evidence type="ECO:0000256" key="3">
    <source>
        <dbReference type="SAM" id="MobiDB-lite"/>
    </source>
</evidence>